<keyword evidence="7" id="KW-1185">Reference proteome</keyword>
<evidence type="ECO:0000256" key="1">
    <source>
        <dbReference type="ARBA" id="ARBA00012499"/>
    </source>
</evidence>
<keyword evidence="4" id="KW-0732">Signal</keyword>
<evidence type="ECO:0000313" key="7">
    <source>
        <dbReference type="Proteomes" id="UP001431449"/>
    </source>
</evidence>
<feature type="chain" id="PRO_5045601914" description="peptide-methionine (R)-S-oxide reductase" evidence="4">
    <location>
        <begin position="19"/>
        <end position="168"/>
    </location>
</feature>
<dbReference type="RefSeq" id="WP_248207491.1">
    <property type="nucleotide sequence ID" value="NZ_JALNMH010000006.1"/>
</dbReference>
<feature type="signal peptide" evidence="4">
    <location>
        <begin position="1"/>
        <end position="18"/>
    </location>
</feature>
<evidence type="ECO:0000256" key="2">
    <source>
        <dbReference type="ARBA" id="ARBA00023002"/>
    </source>
</evidence>
<dbReference type="Gene3D" id="2.170.150.20">
    <property type="entry name" value="Peptide methionine sulfoxide reductase"/>
    <property type="match status" value="1"/>
</dbReference>
<dbReference type="InterPro" id="IPR011057">
    <property type="entry name" value="Mss4-like_sf"/>
</dbReference>
<dbReference type="Pfam" id="PF01641">
    <property type="entry name" value="SelR"/>
    <property type="match status" value="1"/>
</dbReference>
<comment type="catalytic activity">
    <reaction evidence="3">
        <text>L-methionyl-[protein] + [thioredoxin]-disulfide + H2O = L-methionyl-(R)-S-oxide-[protein] + [thioredoxin]-dithiol</text>
        <dbReference type="Rhea" id="RHEA:24164"/>
        <dbReference type="Rhea" id="RHEA-COMP:10698"/>
        <dbReference type="Rhea" id="RHEA-COMP:10700"/>
        <dbReference type="Rhea" id="RHEA-COMP:12313"/>
        <dbReference type="Rhea" id="RHEA-COMP:12314"/>
        <dbReference type="ChEBI" id="CHEBI:15377"/>
        <dbReference type="ChEBI" id="CHEBI:16044"/>
        <dbReference type="ChEBI" id="CHEBI:29950"/>
        <dbReference type="ChEBI" id="CHEBI:45764"/>
        <dbReference type="ChEBI" id="CHEBI:50058"/>
        <dbReference type="EC" id="1.8.4.12"/>
    </reaction>
</comment>
<protein>
    <recommendedName>
        <fullName evidence="1">peptide-methionine (R)-S-oxide reductase</fullName>
        <ecNumber evidence="1">1.8.4.12</ecNumber>
    </recommendedName>
</protein>
<proteinExistence type="predicted"/>
<dbReference type="SUPFAM" id="SSF51316">
    <property type="entry name" value="Mss4-like"/>
    <property type="match status" value="1"/>
</dbReference>
<dbReference type="GO" id="GO:0033743">
    <property type="term" value="F:peptide-methionine (R)-S-oxide reductase activity"/>
    <property type="evidence" value="ECO:0007669"/>
    <property type="project" value="UniProtKB-EC"/>
</dbReference>
<comment type="caution">
    <text evidence="6">The sequence shown here is derived from an EMBL/GenBank/DDBJ whole genome shotgun (WGS) entry which is preliminary data.</text>
</comment>
<dbReference type="InterPro" id="IPR028427">
    <property type="entry name" value="Met_Sox_Rdtase_MsrB"/>
</dbReference>
<accession>A0ABT0GGG5</accession>
<reference evidence="6" key="1">
    <citation type="submission" date="2022-04" db="EMBL/GenBank/DDBJ databases">
        <title>Lysobacter sp. CAU 1642 isolated from sea sand.</title>
        <authorList>
            <person name="Kim W."/>
        </authorList>
    </citation>
    <scope>NUCLEOTIDE SEQUENCE</scope>
    <source>
        <strain evidence="6">CAU 1642</strain>
    </source>
</reference>
<name>A0ABT0GGG5_9GAMM</name>
<feature type="domain" description="MsrB" evidence="5">
    <location>
        <begin position="38"/>
        <end position="159"/>
    </location>
</feature>
<dbReference type="EC" id="1.8.4.12" evidence="1"/>
<keyword evidence="2 6" id="KW-0560">Oxidoreductase</keyword>
<evidence type="ECO:0000256" key="3">
    <source>
        <dbReference type="ARBA" id="ARBA00048488"/>
    </source>
</evidence>
<dbReference type="PROSITE" id="PS51790">
    <property type="entry name" value="MSRB"/>
    <property type="match status" value="1"/>
</dbReference>
<dbReference type="PANTHER" id="PTHR10173">
    <property type="entry name" value="METHIONINE SULFOXIDE REDUCTASE"/>
    <property type="match status" value="1"/>
</dbReference>
<dbReference type="Proteomes" id="UP001431449">
    <property type="component" value="Unassembled WGS sequence"/>
</dbReference>
<dbReference type="NCBIfam" id="TIGR00357">
    <property type="entry name" value="peptide-methionine (R)-S-oxide reductase MsrB"/>
    <property type="match status" value="1"/>
</dbReference>
<sequence>MNRRRLLAALGLAVPALALSRLGASEDAKEIPPLRKTEEEWRALLSAPAYRVLFEEDTERAGSSPLNAEKRPGTYLCAACFLPLFDAADKYESGTGWPSFTRPIAGRVGTKVDYKILWPRTEYHCIRCKGHQGHVFDDGPPPTGQRWCNNGLALRFVPEGESIPALRT</sequence>
<organism evidence="6 7">
    <name type="scientific">Pseudomarimonas salicorniae</name>
    <dbReference type="NCBI Taxonomy" id="2933270"/>
    <lineage>
        <taxon>Bacteria</taxon>
        <taxon>Pseudomonadati</taxon>
        <taxon>Pseudomonadota</taxon>
        <taxon>Gammaproteobacteria</taxon>
        <taxon>Lysobacterales</taxon>
        <taxon>Lysobacteraceae</taxon>
        <taxon>Pseudomarimonas</taxon>
    </lineage>
</organism>
<evidence type="ECO:0000256" key="4">
    <source>
        <dbReference type="SAM" id="SignalP"/>
    </source>
</evidence>
<dbReference type="EMBL" id="JALNMH010000006">
    <property type="protein sequence ID" value="MCK7593626.1"/>
    <property type="molecule type" value="Genomic_DNA"/>
</dbReference>
<dbReference type="InterPro" id="IPR002579">
    <property type="entry name" value="Met_Sox_Rdtase_MsrB_dom"/>
</dbReference>
<dbReference type="PANTHER" id="PTHR10173:SF57">
    <property type="entry name" value="PEPTIDE-METHIONINE (R)-S-OXIDE REDUCTASE"/>
    <property type="match status" value="1"/>
</dbReference>
<evidence type="ECO:0000259" key="5">
    <source>
        <dbReference type="PROSITE" id="PS51790"/>
    </source>
</evidence>
<evidence type="ECO:0000313" key="6">
    <source>
        <dbReference type="EMBL" id="MCK7593626.1"/>
    </source>
</evidence>
<gene>
    <name evidence="6" type="primary">msrB</name>
    <name evidence="6" type="ORF">M0G41_08090</name>
</gene>